<evidence type="ECO:0000313" key="8">
    <source>
        <dbReference type="WBParaSite" id="PSU_v2.g2058.t1"/>
    </source>
</evidence>
<dbReference type="AlphaFoldDB" id="A0A914YJR3"/>
<keyword evidence="3 6" id="KW-1133">Transmembrane helix</keyword>
<keyword evidence="7" id="KW-1185">Reference proteome</keyword>
<evidence type="ECO:0000256" key="1">
    <source>
        <dbReference type="ARBA" id="ARBA00004370"/>
    </source>
</evidence>
<evidence type="ECO:0000256" key="3">
    <source>
        <dbReference type="ARBA" id="ARBA00022989"/>
    </source>
</evidence>
<sequence>MTITYNLDAPHLIFKGVLSILFRWRGSVWRAISIPLLSWLIAYYLVFCIYFFLLRPYDKYVFDKVTEVFEKKLDQFIPMTFILGFFVSSVLGRWQECLKNIGWIDRVSKNNGFL</sequence>
<keyword evidence="6" id="KW-0868">Chloride</keyword>
<evidence type="ECO:0000256" key="4">
    <source>
        <dbReference type="ARBA" id="ARBA00023136"/>
    </source>
</evidence>
<dbReference type="InterPro" id="IPR021134">
    <property type="entry name" value="Bestrophin-like"/>
</dbReference>
<keyword evidence="6" id="KW-0813">Transport</keyword>
<comment type="subcellular location">
    <subcellularLocation>
        <location evidence="6">Cell membrane</location>
        <topology evidence="6">Multi-pass membrane protein</topology>
    </subcellularLocation>
    <subcellularLocation>
        <location evidence="1">Membrane</location>
    </subcellularLocation>
</comment>
<dbReference type="PANTHER" id="PTHR10736:SF20">
    <property type="entry name" value="BESTROPHIN HOMOLOG 22"/>
    <property type="match status" value="1"/>
</dbReference>
<evidence type="ECO:0000313" key="7">
    <source>
        <dbReference type="Proteomes" id="UP000887577"/>
    </source>
</evidence>
<keyword evidence="6" id="KW-0406">Ion transport</keyword>
<keyword evidence="2 6" id="KW-0812">Transmembrane</keyword>
<dbReference type="InterPro" id="IPR000615">
    <property type="entry name" value="Bestrophin"/>
</dbReference>
<dbReference type="WBParaSite" id="PSU_v2.g2058.t1">
    <property type="protein sequence ID" value="PSU_v2.g2058.t1"/>
    <property type="gene ID" value="PSU_v2.g2058"/>
</dbReference>
<dbReference type="GO" id="GO:0005254">
    <property type="term" value="F:chloride channel activity"/>
    <property type="evidence" value="ECO:0007669"/>
    <property type="project" value="UniProtKB-KW"/>
</dbReference>
<keyword evidence="6" id="KW-1003">Cell membrane</keyword>
<keyword evidence="6" id="KW-0869">Chloride channel</keyword>
<evidence type="ECO:0000256" key="5">
    <source>
        <dbReference type="ARBA" id="ARBA00034769"/>
    </source>
</evidence>
<comment type="function">
    <text evidence="6">Forms chloride channels.</text>
</comment>
<organism evidence="7 8">
    <name type="scientific">Panagrolaimus superbus</name>
    <dbReference type="NCBI Taxonomy" id="310955"/>
    <lineage>
        <taxon>Eukaryota</taxon>
        <taxon>Metazoa</taxon>
        <taxon>Ecdysozoa</taxon>
        <taxon>Nematoda</taxon>
        <taxon>Chromadorea</taxon>
        <taxon>Rhabditida</taxon>
        <taxon>Tylenchina</taxon>
        <taxon>Panagrolaimomorpha</taxon>
        <taxon>Panagrolaimoidea</taxon>
        <taxon>Panagrolaimidae</taxon>
        <taxon>Panagrolaimus</taxon>
    </lineage>
</organism>
<dbReference type="Proteomes" id="UP000887577">
    <property type="component" value="Unplaced"/>
</dbReference>
<accession>A0A914YJR3</accession>
<evidence type="ECO:0000256" key="6">
    <source>
        <dbReference type="RuleBase" id="RU363126"/>
    </source>
</evidence>
<keyword evidence="6" id="KW-0407">Ion channel</keyword>
<dbReference type="PANTHER" id="PTHR10736">
    <property type="entry name" value="BESTROPHIN"/>
    <property type="match status" value="1"/>
</dbReference>
<keyword evidence="4 6" id="KW-0472">Membrane</keyword>
<feature type="transmembrane region" description="Helical" evidence="6">
    <location>
        <begin position="73"/>
        <end position="91"/>
    </location>
</feature>
<dbReference type="GO" id="GO:0034707">
    <property type="term" value="C:chloride channel complex"/>
    <property type="evidence" value="ECO:0007669"/>
    <property type="project" value="UniProtKB-KW"/>
</dbReference>
<dbReference type="GO" id="GO:0005886">
    <property type="term" value="C:plasma membrane"/>
    <property type="evidence" value="ECO:0007669"/>
    <property type="project" value="UniProtKB-SubCell"/>
</dbReference>
<reference evidence="8" key="1">
    <citation type="submission" date="2022-11" db="UniProtKB">
        <authorList>
            <consortium name="WormBaseParasite"/>
        </authorList>
    </citation>
    <scope>IDENTIFICATION</scope>
</reference>
<proteinExistence type="inferred from homology"/>
<protein>
    <recommendedName>
        <fullName evidence="6">Bestrophin homolog</fullName>
    </recommendedName>
</protein>
<comment type="similarity">
    <text evidence="5 6">Belongs to the anion channel-forming bestrophin (TC 1.A.46) family. Calcium-sensitive chloride channel subfamily.</text>
</comment>
<evidence type="ECO:0000256" key="2">
    <source>
        <dbReference type="ARBA" id="ARBA00022692"/>
    </source>
</evidence>
<name>A0A914YJR3_9BILA</name>
<feature type="transmembrane region" description="Helical" evidence="6">
    <location>
        <begin position="28"/>
        <end position="53"/>
    </location>
</feature>
<dbReference type="Pfam" id="PF01062">
    <property type="entry name" value="Bestrophin"/>
    <property type="match status" value="1"/>
</dbReference>